<evidence type="ECO:0000313" key="3">
    <source>
        <dbReference type="Proteomes" id="UP000431092"/>
    </source>
</evidence>
<dbReference type="SUPFAM" id="SSF56634">
    <property type="entry name" value="Heme-dependent catalase-like"/>
    <property type="match status" value="1"/>
</dbReference>
<name>A0A6I3I894_9MICO</name>
<feature type="transmembrane region" description="Helical" evidence="1">
    <location>
        <begin position="12"/>
        <end position="35"/>
    </location>
</feature>
<dbReference type="AlphaFoldDB" id="A0A6I3I894"/>
<protein>
    <submittedName>
        <fullName evidence="2">Phosphodiesterase</fullName>
    </submittedName>
</protein>
<keyword evidence="3" id="KW-1185">Reference proteome</keyword>
<dbReference type="GO" id="GO:0020037">
    <property type="term" value="F:heme binding"/>
    <property type="evidence" value="ECO:0007669"/>
    <property type="project" value="InterPro"/>
</dbReference>
<evidence type="ECO:0000313" key="2">
    <source>
        <dbReference type="EMBL" id="MTB72384.1"/>
    </source>
</evidence>
<dbReference type="EMBL" id="WLVL01000039">
    <property type="protein sequence ID" value="MTB72384.1"/>
    <property type="molecule type" value="Genomic_DNA"/>
</dbReference>
<evidence type="ECO:0000256" key="1">
    <source>
        <dbReference type="SAM" id="Phobius"/>
    </source>
</evidence>
<reference evidence="2 3" key="1">
    <citation type="submission" date="2019-11" db="EMBL/GenBank/DDBJ databases">
        <title>Whole genome sequencing identifies a novel species of the genus Arsenicicoccus isolated from human blood.</title>
        <authorList>
            <person name="Jeong J.H."/>
            <person name="Kweon O.J."/>
            <person name="Kim H.R."/>
            <person name="Kim T.-H."/>
            <person name="Ha S.-M."/>
            <person name="Lee M.-K."/>
        </authorList>
    </citation>
    <scope>NUCLEOTIDE SEQUENCE [LARGE SCALE GENOMIC DNA]</scope>
    <source>
        <strain evidence="2 3">MKL-02</strain>
    </source>
</reference>
<sequence>MTARPSPSALQVLRLVGSAAGGLGLAAGLGAVAVARRDNPLHAFGRVATGTLTVTADAPASGVPLLDHPDHHHCTVRRSRAMSLAHHGPDVMGVAVRIEGAADDGGPADLLLASTGTGGLSRWLLRPHLREDGGPLTTLLPQLGPRGAVWLRLDPAGRSAYDLSWSGTHDRWHRVGRLELDGPWGEDRPLRFAPVDRPLAGLRPPTWVRVLRRPAYQAAQHLTTPAPPPRKRRAP</sequence>
<keyword evidence="1" id="KW-0472">Membrane</keyword>
<gene>
    <name evidence="2" type="ORF">GGG17_10460</name>
</gene>
<keyword evidence="1" id="KW-0812">Transmembrane</keyword>
<dbReference type="RefSeq" id="WP_154593678.1">
    <property type="nucleotide sequence ID" value="NZ_WLVL01000039.1"/>
</dbReference>
<dbReference type="InterPro" id="IPR020835">
    <property type="entry name" value="Catalase_sf"/>
</dbReference>
<accession>A0A6I3I894</accession>
<proteinExistence type="predicted"/>
<comment type="caution">
    <text evidence="2">The sequence shown here is derived from an EMBL/GenBank/DDBJ whole genome shotgun (WGS) entry which is preliminary data.</text>
</comment>
<organism evidence="2 3">
    <name type="scientific">Arsenicicoccus cauae</name>
    <dbReference type="NCBI Taxonomy" id="2663847"/>
    <lineage>
        <taxon>Bacteria</taxon>
        <taxon>Bacillati</taxon>
        <taxon>Actinomycetota</taxon>
        <taxon>Actinomycetes</taxon>
        <taxon>Micrococcales</taxon>
        <taxon>Intrasporangiaceae</taxon>
        <taxon>Arsenicicoccus</taxon>
    </lineage>
</organism>
<keyword evidence="1" id="KW-1133">Transmembrane helix</keyword>
<dbReference type="Proteomes" id="UP000431092">
    <property type="component" value="Unassembled WGS sequence"/>
</dbReference>